<dbReference type="PRINTS" id="PR00385">
    <property type="entry name" value="P450"/>
</dbReference>
<protein>
    <submittedName>
        <fullName evidence="13">Cytochrome P450 76BV1</fullName>
    </submittedName>
</protein>
<organism evidence="13">
    <name type="scientific">Ajuga reptans</name>
    <name type="common">Bugle</name>
    <dbReference type="NCBI Taxonomy" id="38596"/>
    <lineage>
        <taxon>Eukaryota</taxon>
        <taxon>Viridiplantae</taxon>
        <taxon>Streptophyta</taxon>
        <taxon>Embryophyta</taxon>
        <taxon>Tracheophyta</taxon>
        <taxon>Spermatophyta</taxon>
        <taxon>Magnoliopsida</taxon>
        <taxon>eudicotyledons</taxon>
        <taxon>Gunneridae</taxon>
        <taxon>Pentapetalae</taxon>
        <taxon>asterids</taxon>
        <taxon>lamiids</taxon>
        <taxon>Lamiales</taxon>
        <taxon>Lamiaceae</taxon>
        <taxon>Ajugoideae</taxon>
        <taxon>Ajugeae</taxon>
        <taxon>Ajuga</taxon>
    </lineage>
</organism>
<dbReference type="InterPro" id="IPR001128">
    <property type="entry name" value="Cyt_P450"/>
</dbReference>
<keyword evidence="4" id="KW-0812">Transmembrane</keyword>
<keyword evidence="5 11" id="KW-0479">Metal-binding</keyword>
<keyword evidence="9 12" id="KW-0503">Monooxygenase</keyword>
<evidence type="ECO:0000256" key="6">
    <source>
        <dbReference type="ARBA" id="ARBA00022989"/>
    </source>
</evidence>
<evidence type="ECO:0000256" key="4">
    <source>
        <dbReference type="ARBA" id="ARBA00022692"/>
    </source>
</evidence>
<dbReference type="Gene3D" id="1.10.630.10">
    <property type="entry name" value="Cytochrome P450"/>
    <property type="match status" value="1"/>
</dbReference>
<dbReference type="GO" id="GO:0020037">
    <property type="term" value="F:heme binding"/>
    <property type="evidence" value="ECO:0007669"/>
    <property type="project" value="InterPro"/>
</dbReference>
<evidence type="ECO:0000256" key="2">
    <source>
        <dbReference type="ARBA" id="ARBA00010617"/>
    </source>
</evidence>
<dbReference type="PANTHER" id="PTHR47950:SF4">
    <property type="entry name" value="GERANIOL 8-HYDROXYLASE-LIKE"/>
    <property type="match status" value="1"/>
</dbReference>
<keyword evidence="10" id="KW-0472">Membrane</keyword>
<dbReference type="EMBL" id="OQ675316">
    <property type="protein sequence ID" value="WET52780.1"/>
    <property type="molecule type" value="mRNA"/>
</dbReference>
<name>A0A9Y1LQE8_AJURE</name>
<evidence type="ECO:0000256" key="9">
    <source>
        <dbReference type="ARBA" id="ARBA00023033"/>
    </source>
</evidence>
<dbReference type="PROSITE" id="PS00086">
    <property type="entry name" value="CYTOCHROME_P450"/>
    <property type="match status" value="1"/>
</dbReference>
<sequence>MRVDYGTRRTIVISSPELAKEIMMKHDLEFSGRFTPFVLEALNQHEFAMAVLPMGDKWRQLRRICKEHIFTPQKVQATEGLRQDKLRQLRDYLEECSNSGTSVDIDKAMMVTSLNMLSNTLVSMDFAGYSSAANQEIRDTIEQAAHIGTTANPADYLPFLRMFDPKGLQRRARACYVKLLAYLEDIVGKRMKQQLNHQSNDLLQVLLDLHQQNELTLEEVTRLLLDLVLDGGESISFILLWIMAELLRDPKIMARVKNELRETVGEEREVVESDIPKLSYLNAMIKETFRFRNGAPFLVARKAEADVEISGYTIPKGTSVLINIKSITRDPKVWPNPDTFDPERFLHNNIDYRGQSFELTPFGSGRRVCPGIPIAHPTLHLIVAHMVNSFDWKLMDEMPPNMDDHDCGLVIRLVNPLKAIPIKNK</sequence>
<evidence type="ECO:0000256" key="11">
    <source>
        <dbReference type="PIRSR" id="PIRSR602401-1"/>
    </source>
</evidence>
<dbReference type="PRINTS" id="PR00463">
    <property type="entry name" value="EP450I"/>
</dbReference>
<comment type="subcellular location">
    <subcellularLocation>
        <location evidence="1">Membrane</location>
        <topology evidence="1">Single-pass membrane protein</topology>
    </subcellularLocation>
</comment>
<proteinExistence type="evidence at transcript level"/>
<keyword evidence="3 11" id="KW-0349">Heme</keyword>
<evidence type="ECO:0000256" key="10">
    <source>
        <dbReference type="ARBA" id="ARBA00023136"/>
    </source>
</evidence>
<keyword evidence="7 12" id="KW-0560">Oxidoreductase</keyword>
<comment type="cofactor">
    <cofactor evidence="11">
        <name>heme</name>
        <dbReference type="ChEBI" id="CHEBI:30413"/>
    </cofactor>
</comment>
<evidence type="ECO:0000256" key="12">
    <source>
        <dbReference type="RuleBase" id="RU000461"/>
    </source>
</evidence>
<dbReference type="GO" id="GO:0004497">
    <property type="term" value="F:monooxygenase activity"/>
    <property type="evidence" value="ECO:0007669"/>
    <property type="project" value="UniProtKB-KW"/>
</dbReference>
<dbReference type="GO" id="GO:0016020">
    <property type="term" value="C:membrane"/>
    <property type="evidence" value="ECO:0007669"/>
    <property type="project" value="UniProtKB-SubCell"/>
</dbReference>
<dbReference type="GO" id="GO:0016705">
    <property type="term" value="F:oxidoreductase activity, acting on paired donors, with incorporation or reduction of molecular oxygen"/>
    <property type="evidence" value="ECO:0007669"/>
    <property type="project" value="InterPro"/>
</dbReference>
<dbReference type="GO" id="GO:0005506">
    <property type="term" value="F:iron ion binding"/>
    <property type="evidence" value="ECO:0007669"/>
    <property type="project" value="InterPro"/>
</dbReference>
<evidence type="ECO:0000313" key="13">
    <source>
        <dbReference type="EMBL" id="WET52780.1"/>
    </source>
</evidence>
<evidence type="ECO:0000256" key="7">
    <source>
        <dbReference type="ARBA" id="ARBA00023002"/>
    </source>
</evidence>
<evidence type="ECO:0000256" key="1">
    <source>
        <dbReference type="ARBA" id="ARBA00004167"/>
    </source>
</evidence>
<dbReference type="Pfam" id="PF00067">
    <property type="entry name" value="p450"/>
    <property type="match status" value="1"/>
</dbReference>
<evidence type="ECO:0000256" key="8">
    <source>
        <dbReference type="ARBA" id="ARBA00023004"/>
    </source>
</evidence>
<accession>A0A9Y1LQE8</accession>
<evidence type="ECO:0000256" key="5">
    <source>
        <dbReference type="ARBA" id="ARBA00022723"/>
    </source>
</evidence>
<keyword evidence="6" id="KW-1133">Transmembrane helix</keyword>
<dbReference type="InterPro" id="IPR036396">
    <property type="entry name" value="Cyt_P450_sf"/>
</dbReference>
<dbReference type="AlphaFoldDB" id="A0A9Y1LQE8"/>
<dbReference type="InterPro" id="IPR017972">
    <property type="entry name" value="Cyt_P450_CS"/>
</dbReference>
<dbReference type="InterPro" id="IPR002401">
    <property type="entry name" value="Cyt_P450_E_grp-I"/>
</dbReference>
<reference evidence="13" key="1">
    <citation type="submission" date="2023-03" db="EMBL/GenBank/DDBJ databases">
        <authorList>
            <person name="Lanier E.R."/>
            <person name="Schlecht N.J."/>
        </authorList>
    </citation>
    <scope>NUCLEOTIDE SEQUENCE</scope>
</reference>
<evidence type="ECO:0000256" key="3">
    <source>
        <dbReference type="ARBA" id="ARBA00022617"/>
    </source>
</evidence>
<comment type="similarity">
    <text evidence="2 12">Belongs to the cytochrome P450 family.</text>
</comment>
<dbReference type="SUPFAM" id="SSF48264">
    <property type="entry name" value="Cytochrome P450"/>
    <property type="match status" value="1"/>
</dbReference>
<keyword evidence="8 11" id="KW-0408">Iron</keyword>
<dbReference type="PANTHER" id="PTHR47950">
    <property type="entry name" value="CYTOCHROME P450, FAMILY 76, SUBFAMILY C, POLYPEPTIDE 5-RELATED"/>
    <property type="match status" value="1"/>
</dbReference>
<feature type="binding site" description="axial binding residue" evidence="11">
    <location>
        <position position="369"/>
    </location>
    <ligand>
        <name>heme</name>
        <dbReference type="ChEBI" id="CHEBI:30413"/>
    </ligand>
    <ligandPart>
        <name>Fe</name>
        <dbReference type="ChEBI" id="CHEBI:18248"/>
    </ligandPart>
</feature>